<accession>A0A4R2JGS2</accession>
<proteinExistence type="predicted"/>
<dbReference type="AlphaFoldDB" id="A0A4R2JGS2"/>
<dbReference type="Proteomes" id="UP000295680">
    <property type="component" value="Unassembled WGS sequence"/>
</dbReference>
<evidence type="ECO:0000313" key="1">
    <source>
        <dbReference type="EMBL" id="TCO53415.1"/>
    </source>
</evidence>
<name>A0A4R2JGS2_9PSEU</name>
<sequence>MTDITRTRRTVAAVLSSSSLPLLWQSLLLSRDSPP</sequence>
<reference evidence="1 2" key="1">
    <citation type="submission" date="2019-03" db="EMBL/GenBank/DDBJ databases">
        <title>Genomic Encyclopedia of Type Strains, Phase IV (KMG-IV): sequencing the most valuable type-strain genomes for metagenomic binning, comparative biology and taxonomic classification.</title>
        <authorList>
            <person name="Goeker M."/>
        </authorList>
    </citation>
    <scope>NUCLEOTIDE SEQUENCE [LARGE SCALE GENOMIC DNA]</scope>
    <source>
        <strain evidence="1 2">DSM 45934</strain>
    </source>
</reference>
<keyword evidence="2" id="KW-1185">Reference proteome</keyword>
<comment type="caution">
    <text evidence="1">The sequence shown here is derived from an EMBL/GenBank/DDBJ whole genome shotgun (WGS) entry which is preliminary data.</text>
</comment>
<gene>
    <name evidence="1" type="ORF">EV192_1104</name>
</gene>
<dbReference type="EMBL" id="SLWS01000010">
    <property type="protein sequence ID" value="TCO53415.1"/>
    <property type="molecule type" value="Genomic_DNA"/>
</dbReference>
<evidence type="ECO:0000313" key="2">
    <source>
        <dbReference type="Proteomes" id="UP000295680"/>
    </source>
</evidence>
<organism evidence="1 2">
    <name type="scientific">Actinocrispum wychmicini</name>
    <dbReference type="NCBI Taxonomy" id="1213861"/>
    <lineage>
        <taxon>Bacteria</taxon>
        <taxon>Bacillati</taxon>
        <taxon>Actinomycetota</taxon>
        <taxon>Actinomycetes</taxon>
        <taxon>Pseudonocardiales</taxon>
        <taxon>Pseudonocardiaceae</taxon>
        <taxon>Actinocrispum</taxon>
    </lineage>
</organism>
<protein>
    <submittedName>
        <fullName evidence="1">Uncharacterized protein</fullName>
    </submittedName>
</protein>